<name>A0A977XVZ9_9BBAC</name>
<proteinExistence type="predicted"/>
<organism evidence="2 3">
    <name type="scientific">Psilogramma increta granulovirus</name>
    <dbReference type="NCBI Taxonomy" id="2953508"/>
    <lineage>
        <taxon>Viruses</taxon>
        <taxon>Viruses incertae sedis</taxon>
        <taxon>Naldaviricetes</taxon>
        <taxon>Lefavirales</taxon>
        <taxon>Baculoviridae</taxon>
        <taxon>Betabaculovirus</taxon>
        <taxon>Betabaculovirus psincretae</taxon>
    </lineage>
</organism>
<evidence type="ECO:0008006" key="4">
    <source>
        <dbReference type="Google" id="ProtNLM"/>
    </source>
</evidence>
<reference evidence="2" key="1">
    <citation type="journal article" date="2022" name="Virus Res.">
        <title>Genome analysis of Psilogramma increta granulovirus and its intrapopulation diversity.</title>
        <authorList>
            <person name="Zhang H."/>
            <person name="Li L."/>
            <person name="Chen B."/>
            <person name="Zuo Y."/>
            <person name="Wu W."/>
            <person name="Yuan M."/>
            <person name="Yang K."/>
        </authorList>
    </citation>
    <scope>NUCLEOTIDE SEQUENCE</scope>
    <source>
        <strain evidence="2">GZ</strain>
    </source>
</reference>
<keyword evidence="1" id="KW-1133">Transmembrane helix</keyword>
<evidence type="ECO:0000313" key="2">
    <source>
        <dbReference type="EMBL" id="UXX41916.1"/>
    </source>
</evidence>
<keyword evidence="1" id="KW-0472">Membrane</keyword>
<evidence type="ECO:0000313" key="3">
    <source>
        <dbReference type="Proteomes" id="UP001265762"/>
    </source>
</evidence>
<dbReference type="EMBL" id="ON803509">
    <property type="protein sequence ID" value="UXX41916.1"/>
    <property type="molecule type" value="Genomic_DNA"/>
</dbReference>
<keyword evidence="1" id="KW-0812">Transmembrane</keyword>
<feature type="transmembrane region" description="Helical" evidence="1">
    <location>
        <begin position="46"/>
        <end position="66"/>
    </location>
</feature>
<keyword evidence="3" id="KW-1185">Reference proteome</keyword>
<accession>A0A977XVZ9</accession>
<protein>
    <recommendedName>
        <fullName evidence="4">Transmembrane protein</fullName>
    </recommendedName>
</protein>
<evidence type="ECO:0000256" key="1">
    <source>
        <dbReference type="SAM" id="Phobius"/>
    </source>
</evidence>
<sequence>MKMGLCCNSCLDKINITEIEDGFDDENDEQKRCCFCCTCCRCVMCMLVVGFVVGIVFFIPSFYLGLKTTLKL</sequence>
<dbReference type="Proteomes" id="UP001265762">
    <property type="component" value="Segment"/>
</dbReference>